<dbReference type="SUPFAM" id="SSF75625">
    <property type="entry name" value="YebC-like"/>
    <property type="match status" value="1"/>
</dbReference>
<dbReference type="InterPro" id="IPR002876">
    <property type="entry name" value="Transcrip_reg_TACO1-like"/>
</dbReference>
<dbReference type="Gene3D" id="3.30.70.980">
    <property type="match status" value="2"/>
</dbReference>
<reference evidence="4 5" key="1">
    <citation type="journal article" date="2018" name="Mycol. Prog.">
        <title>Coniella lustricola, a new species from submerged detritus.</title>
        <authorList>
            <person name="Raudabaugh D.B."/>
            <person name="Iturriaga T."/>
            <person name="Carver A."/>
            <person name="Mondo S."/>
            <person name="Pangilinan J."/>
            <person name="Lipzen A."/>
            <person name="He G."/>
            <person name="Amirebrahimi M."/>
            <person name="Grigoriev I.V."/>
            <person name="Miller A.N."/>
        </authorList>
    </citation>
    <scope>NUCLEOTIDE SEQUENCE [LARGE SCALE GENOMIC DNA]</scope>
    <source>
        <strain evidence="4 5">B22-T-1</strain>
    </source>
</reference>
<dbReference type="PANTHER" id="PTHR12532:SF0">
    <property type="entry name" value="TRANSLATIONAL ACTIVATOR OF CYTOCHROME C OXIDASE 1"/>
    <property type="match status" value="1"/>
</dbReference>
<evidence type="ECO:0000313" key="4">
    <source>
        <dbReference type="EMBL" id="PSR94603.1"/>
    </source>
</evidence>
<dbReference type="Proteomes" id="UP000241462">
    <property type="component" value="Unassembled WGS sequence"/>
</dbReference>
<dbReference type="AlphaFoldDB" id="A0A2T3AFS9"/>
<evidence type="ECO:0000259" key="2">
    <source>
        <dbReference type="Pfam" id="PF01709"/>
    </source>
</evidence>
<feature type="domain" description="TACO1/YebC-like N-terminal" evidence="3">
    <location>
        <begin position="40"/>
        <end position="110"/>
    </location>
</feature>
<proteinExistence type="inferred from homology"/>
<accession>A0A2T3AFS9</accession>
<dbReference type="InterPro" id="IPR049083">
    <property type="entry name" value="TACO1_YebC_N"/>
</dbReference>
<dbReference type="GO" id="GO:0005739">
    <property type="term" value="C:mitochondrion"/>
    <property type="evidence" value="ECO:0007669"/>
    <property type="project" value="TreeGrafter"/>
</dbReference>
<dbReference type="InterPro" id="IPR048300">
    <property type="entry name" value="TACO1_YebC-like_2nd/3rd_dom"/>
</dbReference>
<dbReference type="OrthoDB" id="2017544at2759"/>
<dbReference type="FunCoup" id="A0A2T3AFS9">
    <property type="interactions" value="305"/>
</dbReference>
<evidence type="ECO:0000259" key="3">
    <source>
        <dbReference type="Pfam" id="PF20772"/>
    </source>
</evidence>
<dbReference type="PANTHER" id="PTHR12532">
    <property type="entry name" value="TRANSLATIONAL ACTIVATOR OF CYTOCHROME C OXIDASE 1"/>
    <property type="match status" value="1"/>
</dbReference>
<evidence type="ECO:0000313" key="5">
    <source>
        <dbReference type="Proteomes" id="UP000241462"/>
    </source>
</evidence>
<organism evidence="4 5">
    <name type="scientific">Coniella lustricola</name>
    <dbReference type="NCBI Taxonomy" id="2025994"/>
    <lineage>
        <taxon>Eukaryota</taxon>
        <taxon>Fungi</taxon>
        <taxon>Dikarya</taxon>
        <taxon>Ascomycota</taxon>
        <taxon>Pezizomycotina</taxon>
        <taxon>Sordariomycetes</taxon>
        <taxon>Sordariomycetidae</taxon>
        <taxon>Diaporthales</taxon>
        <taxon>Schizoparmaceae</taxon>
        <taxon>Coniella</taxon>
    </lineage>
</organism>
<keyword evidence="5" id="KW-1185">Reference proteome</keyword>
<protein>
    <submittedName>
        <fullName evidence="4">Transcriptional regulator TACO1-like protein</fullName>
    </submittedName>
</protein>
<dbReference type="Pfam" id="PF01709">
    <property type="entry name" value="Transcrip_reg"/>
    <property type="match status" value="1"/>
</dbReference>
<dbReference type="STRING" id="2025994.A0A2T3AFS9"/>
<evidence type="ECO:0000256" key="1">
    <source>
        <dbReference type="ARBA" id="ARBA00008724"/>
    </source>
</evidence>
<feature type="domain" description="TACO1/YebC-like second and third" evidence="2">
    <location>
        <begin position="119"/>
        <end position="276"/>
    </location>
</feature>
<name>A0A2T3AFS9_9PEZI</name>
<comment type="similarity">
    <text evidence="1">Belongs to the TACO1 family.</text>
</comment>
<gene>
    <name evidence="4" type="ORF">BD289DRAFT_130724</name>
</gene>
<dbReference type="InParanoid" id="A0A2T3AFS9"/>
<sequence length="296" mass="32779">MATTLWNLGALALRPARPAQVCSRCSRMFATSARLQAGHNKWSKIKHTKGRADKDKASIRTLHVRNITLYSRLYGPDPNANTSLANAIALAKKAATPKSVIDGAVARGQGRSMTGTALESMKFEAMFPSSAAFIIDVETDNKLRALQDVNHMIKKHQGRTTTTEYLFSRRGRVVFERHDKLGQDDVLEAAIESGAEDLETDDEDNIIVWCAPTQTMQLAQSISTKFGFKILTSDIIWMPNENTQTVVDSPEDVKLFSDFVAALSEFPDVQSIYCNALKGESVTEEEWEAFADNLDC</sequence>
<dbReference type="InterPro" id="IPR017856">
    <property type="entry name" value="Integrase-like_N"/>
</dbReference>
<dbReference type="EMBL" id="KZ678396">
    <property type="protein sequence ID" value="PSR94603.1"/>
    <property type="molecule type" value="Genomic_DNA"/>
</dbReference>
<dbReference type="Gene3D" id="1.10.10.200">
    <property type="match status" value="1"/>
</dbReference>
<dbReference type="InterPro" id="IPR026564">
    <property type="entry name" value="Transcrip_reg_TACO1-like_dom3"/>
</dbReference>
<dbReference type="InterPro" id="IPR029072">
    <property type="entry name" value="YebC-like"/>
</dbReference>
<dbReference type="Pfam" id="PF20772">
    <property type="entry name" value="TACO1_YebC_N"/>
    <property type="match status" value="1"/>
</dbReference>